<evidence type="ECO:0000256" key="7">
    <source>
        <dbReference type="ARBA" id="ARBA00023277"/>
    </source>
</evidence>
<evidence type="ECO:0000256" key="11">
    <source>
        <dbReference type="PIRSR" id="PIRSR005096-3"/>
    </source>
</evidence>
<dbReference type="RefSeq" id="WP_026993202.1">
    <property type="nucleotide sequence ID" value="NZ_JRLY01000022.1"/>
</dbReference>
<proteinExistence type="inferred from homology"/>
<dbReference type="OrthoDB" id="9779408at2"/>
<accession>A0A0A2MIF3</accession>
<keyword evidence="7 8" id="KW-0119">Carbohydrate metabolism</keyword>
<comment type="caution">
    <text evidence="12">The sequence shown here is derived from an EMBL/GenBank/DDBJ whole genome shotgun (WGS) entry which is preliminary data.</text>
</comment>
<dbReference type="GO" id="GO:0004034">
    <property type="term" value="F:aldose 1-epimerase activity"/>
    <property type="evidence" value="ECO:0007669"/>
    <property type="project" value="UniProtKB-EC"/>
</dbReference>
<comment type="cofactor">
    <cofactor evidence="1">
        <name>Ca(2+)</name>
        <dbReference type="ChEBI" id="CHEBI:29108"/>
    </cofactor>
</comment>
<dbReference type="CDD" id="cd09019">
    <property type="entry name" value="galactose_mutarotase_like"/>
    <property type="match status" value="1"/>
</dbReference>
<evidence type="ECO:0000256" key="2">
    <source>
        <dbReference type="ARBA" id="ARBA00005028"/>
    </source>
</evidence>
<dbReference type="InterPro" id="IPR014718">
    <property type="entry name" value="GH-type_carb-bd"/>
</dbReference>
<dbReference type="SUPFAM" id="SSF74650">
    <property type="entry name" value="Galactose mutarotase-like"/>
    <property type="match status" value="1"/>
</dbReference>
<evidence type="ECO:0000256" key="1">
    <source>
        <dbReference type="ARBA" id="ARBA00001913"/>
    </source>
</evidence>
<name>A0A0A2MIF3_9FLAO</name>
<dbReference type="InterPro" id="IPR047215">
    <property type="entry name" value="Galactose_mutarotase-like"/>
</dbReference>
<comment type="similarity">
    <text evidence="3 8">Belongs to the aldose epimerase family.</text>
</comment>
<evidence type="ECO:0000256" key="10">
    <source>
        <dbReference type="PIRSR" id="PIRSR005096-2"/>
    </source>
</evidence>
<dbReference type="GO" id="GO:0033499">
    <property type="term" value="P:galactose catabolic process via UDP-galactose, Leloir pathway"/>
    <property type="evidence" value="ECO:0007669"/>
    <property type="project" value="TreeGrafter"/>
</dbReference>
<reference evidence="12 13" key="1">
    <citation type="submission" date="2013-09" db="EMBL/GenBank/DDBJ databases">
        <authorList>
            <person name="Zeng Z."/>
            <person name="Chen C."/>
        </authorList>
    </citation>
    <scope>NUCLEOTIDE SEQUENCE [LARGE SCALE GENOMIC DNA]</scope>
    <source>
        <strain evidence="12 13">WB 4.1-42</strain>
    </source>
</reference>
<feature type="active site" description="Proton donor" evidence="9">
    <location>
        <position position="217"/>
    </location>
</feature>
<comment type="subunit">
    <text evidence="4">Monomer.</text>
</comment>
<dbReference type="InterPro" id="IPR008183">
    <property type="entry name" value="Aldose_1/G6P_1-epimerase"/>
</dbReference>
<dbReference type="GO" id="GO:0006006">
    <property type="term" value="P:glucose metabolic process"/>
    <property type="evidence" value="ECO:0007669"/>
    <property type="project" value="TreeGrafter"/>
</dbReference>
<keyword evidence="13" id="KW-1185">Reference proteome</keyword>
<evidence type="ECO:0000256" key="3">
    <source>
        <dbReference type="ARBA" id="ARBA00006206"/>
    </source>
</evidence>
<keyword evidence="5" id="KW-0106">Calcium</keyword>
<feature type="binding site" evidence="11">
    <location>
        <begin position="120"/>
        <end position="121"/>
    </location>
    <ligand>
        <name>beta-D-galactose</name>
        <dbReference type="ChEBI" id="CHEBI:27667"/>
    </ligand>
</feature>
<evidence type="ECO:0000256" key="9">
    <source>
        <dbReference type="PIRSR" id="PIRSR005096-1"/>
    </source>
</evidence>
<dbReference type="InterPro" id="IPR015443">
    <property type="entry name" value="Aldose_1-epimerase"/>
</dbReference>
<dbReference type="Gene3D" id="2.70.98.10">
    <property type="match status" value="1"/>
</dbReference>
<feature type="binding site" evidence="10">
    <location>
        <position position="289"/>
    </location>
    <ligand>
        <name>beta-D-galactose</name>
        <dbReference type="ChEBI" id="CHEBI:27667"/>
    </ligand>
</feature>
<dbReference type="AlphaFoldDB" id="A0A0A2MIF3"/>
<dbReference type="InterPro" id="IPR011013">
    <property type="entry name" value="Gal_mutarotase_sf_dom"/>
</dbReference>
<dbReference type="STRING" id="1121898.GCA_000422725_03094"/>
<keyword evidence="6 8" id="KW-0413">Isomerase</keyword>
<dbReference type="PROSITE" id="PS51257">
    <property type="entry name" value="PROKAR_LIPOPROTEIN"/>
    <property type="match status" value="1"/>
</dbReference>
<protein>
    <recommendedName>
        <fullName evidence="8">Aldose 1-epimerase</fullName>
        <ecNumber evidence="8">5.1.3.3</ecNumber>
    </recommendedName>
</protein>
<comment type="catalytic activity">
    <reaction evidence="8">
        <text>alpha-D-glucose = beta-D-glucose</text>
        <dbReference type="Rhea" id="RHEA:10264"/>
        <dbReference type="ChEBI" id="CHEBI:15903"/>
        <dbReference type="ChEBI" id="CHEBI:17925"/>
        <dbReference type="EC" id="5.1.3.3"/>
    </reaction>
</comment>
<dbReference type="PIRSF" id="PIRSF005096">
    <property type="entry name" value="GALM"/>
    <property type="match status" value="1"/>
</dbReference>
<dbReference type="GO" id="GO:0005737">
    <property type="term" value="C:cytoplasm"/>
    <property type="evidence" value="ECO:0007669"/>
    <property type="project" value="TreeGrafter"/>
</dbReference>
<dbReference type="PANTHER" id="PTHR10091:SF0">
    <property type="entry name" value="GALACTOSE MUTAROTASE"/>
    <property type="match status" value="1"/>
</dbReference>
<feature type="active site" description="Proton acceptor" evidence="9">
    <location>
        <position position="355"/>
    </location>
</feature>
<evidence type="ECO:0000256" key="8">
    <source>
        <dbReference type="PIRNR" id="PIRNR005096"/>
    </source>
</evidence>
<dbReference type="Proteomes" id="UP000030111">
    <property type="component" value="Unassembled WGS sequence"/>
</dbReference>
<evidence type="ECO:0000313" key="12">
    <source>
        <dbReference type="EMBL" id="KGO91218.1"/>
    </source>
</evidence>
<dbReference type="PANTHER" id="PTHR10091">
    <property type="entry name" value="ALDOSE-1-EPIMERASE"/>
    <property type="match status" value="1"/>
</dbReference>
<evidence type="ECO:0000313" key="13">
    <source>
        <dbReference type="Proteomes" id="UP000030111"/>
    </source>
</evidence>
<dbReference type="GO" id="GO:0030246">
    <property type="term" value="F:carbohydrate binding"/>
    <property type="evidence" value="ECO:0007669"/>
    <property type="project" value="InterPro"/>
</dbReference>
<sequence length="391" mass="42745">MKVYKIAAVYALSFLFLASCQNTKKEEQPGKETAMDTNLDTHLKKQDFDTAIDGKNVSLYYIKASNITVAFTNYGARIVGLWVKDKNGKMTDVVVGLNSTKAYQNSTEPYFGATIGRVGNRIAKGTFTVDGKAYHIPLNNDANSLHGGLKGFQGVVWKVEQPNDKTLVFTYNSPDGEEGFPGNLGVKVTYSVDDSQNLKMEYEATTDKKTPVNLTNHAFFNLNGEGSGTVLNHKVKINADKYTPVDGGLIPFGNLEAVAGTPFDFTAFHTIGERVATDNAQLKNGKGYDHNFVLKTAASKAMNEAATVVGDKSGIVMTVTTQEPGLQFYSGNFMQGKNTFKSGAKDDFRTAFAMETQHYPDAPNQKAFPSIILEPGTTYNTVSEYHFSIEK</sequence>
<evidence type="ECO:0000256" key="4">
    <source>
        <dbReference type="ARBA" id="ARBA00011245"/>
    </source>
</evidence>
<dbReference type="eggNOG" id="COG2017">
    <property type="taxonomic scope" value="Bacteria"/>
</dbReference>
<dbReference type="EC" id="5.1.3.3" evidence="8"/>
<organism evidence="12 13">
    <name type="scientific">Flavobacterium subsaxonicum WB 4.1-42 = DSM 21790</name>
    <dbReference type="NCBI Taxonomy" id="1121898"/>
    <lineage>
        <taxon>Bacteria</taxon>
        <taxon>Pseudomonadati</taxon>
        <taxon>Bacteroidota</taxon>
        <taxon>Flavobacteriia</taxon>
        <taxon>Flavobacteriales</taxon>
        <taxon>Flavobacteriaceae</taxon>
        <taxon>Flavobacterium</taxon>
    </lineage>
</organism>
<evidence type="ECO:0000256" key="5">
    <source>
        <dbReference type="ARBA" id="ARBA00022837"/>
    </source>
</evidence>
<dbReference type="NCBIfam" id="NF008277">
    <property type="entry name" value="PRK11055.1"/>
    <property type="match status" value="1"/>
</dbReference>
<comment type="pathway">
    <text evidence="2 8">Carbohydrate metabolism; hexose metabolism.</text>
</comment>
<evidence type="ECO:0000256" key="6">
    <source>
        <dbReference type="ARBA" id="ARBA00023235"/>
    </source>
</evidence>
<dbReference type="EMBL" id="JRLY01000022">
    <property type="protein sequence ID" value="KGO91218.1"/>
    <property type="molecule type" value="Genomic_DNA"/>
</dbReference>
<dbReference type="UniPathway" id="UPA00242"/>
<dbReference type="Pfam" id="PF01263">
    <property type="entry name" value="Aldose_epim"/>
    <property type="match status" value="1"/>
</dbReference>
<gene>
    <name evidence="12" type="ORF">Q766_18855</name>
</gene>